<dbReference type="Proteomes" id="UP001478862">
    <property type="component" value="Unassembled WGS sequence"/>
</dbReference>
<name>A0ABV1MXD9_9BACI</name>
<proteinExistence type="predicted"/>
<reference evidence="1 2" key="1">
    <citation type="submission" date="2024-06" db="EMBL/GenBank/DDBJ databases">
        <title>Lysinibacillus zambalefons sp. nov., a Novel Firmicute Isolated from the Poon Bato Zambales Hyperalkaline Spring.</title>
        <authorList>
            <person name="Aja J.A."/>
            <person name="Lazaro J.E.H."/>
            <person name="Llorin L.D."/>
            <person name="Lim K.R."/>
            <person name="Teodosio J."/>
            <person name="Dalisay D.S."/>
        </authorList>
    </citation>
    <scope>NUCLEOTIDE SEQUENCE [LARGE SCALE GENOMIC DNA]</scope>
    <source>
        <strain evidence="1 2">M3</strain>
    </source>
</reference>
<dbReference type="RefSeq" id="WP_349660419.1">
    <property type="nucleotide sequence ID" value="NZ_JBEGDG010000010.1"/>
</dbReference>
<comment type="caution">
    <text evidence="1">The sequence shown here is derived from an EMBL/GenBank/DDBJ whole genome shotgun (WGS) entry which is preliminary data.</text>
</comment>
<organism evidence="1 2">
    <name type="scientific">Lysinibacillus zambalensis</name>
    <dbReference type="NCBI Taxonomy" id="3160866"/>
    <lineage>
        <taxon>Bacteria</taxon>
        <taxon>Bacillati</taxon>
        <taxon>Bacillota</taxon>
        <taxon>Bacilli</taxon>
        <taxon>Bacillales</taxon>
        <taxon>Bacillaceae</taxon>
        <taxon>Lysinibacillus</taxon>
    </lineage>
</organism>
<gene>
    <name evidence="1" type="ORF">ABNX05_14860</name>
</gene>
<protein>
    <recommendedName>
        <fullName evidence="3">Tail fiber protein</fullName>
    </recommendedName>
</protein>
<sequence length="275" mass="29208">MAVQTGSTTTFYPDIRLIEPTDPGHADTFNLLFKVLIDNDAFLKLTKADLSYVNTELAKKITPSEVDTRIKALIGAAPAALDTLYELAAALNNDPNFAATITNELAKKVDKVSGKQLSTEDYTSVEKTKLAGIATGANNYTHPANHPPSIITQDANNRFVTDAQIAAWTAKQGDIGFAPAQMVSGTYTGDAKANRAINVGFQPKYVKVIGNGVTFEAYPTLSQLTPQAQLMDGTNYSLNDAVNFGAITATGFTCGSSTASKANTTGQTYTYIAMG</sequence>
<keyword evidence="2" id="KW-1185">Reference proteome</keyword>
<dbReference type="EMBL" id="JBEGDG010000010">
    <property type="protein sequence ID" value="MEQ6355908.1"/>
    <property type="molecule type" value="Genomic_DNA"/>
</dbReference>
<evidence type="ECO:0000313" key="1">
    <source>
        <dbReference type="EMBL" id="MEQ6355908.1"/>
    </source>
</evidence>
<evidence type="ECO:0008006" key="3">
    <source>
        <dbReference type="Google" id="ProtNLM"/>
    </source>
</evidence>
<evidence type="ECO:0000313" key="2">
    <source>
        <dbReference type="Proteomes" id="UP001478862"/>
    </source>
</evidence>
<accession>A0ABV1MXD9</accession>